<dbReference type="Proteomes" id="UP000242913">
    <property type="component" value="Unassembled WGS sequence"/>
</dbReference>
<keyword evidence="2" id="KW-1185">Reference proteome</keyword>
<reference evidence="1 2" key="1">
    <citation type="submission" date="2015-12" db="EMBL/GenBank/DDBJ databases">
        <title>Draft genome of the nematode, Onchocerca flexuosa.</title>
        <authorList>
            <person name="Mitreva M."/>
        </authorList>
    </citation>
    <scope>NUCLEOTIDE SEQUENCE [LARGE SCALE GENOMIC DNA]</scope>
    <source>
        <strain evidence="1">Red Deer</strain>
    </source>
</reference>
<evidence type="ECO:0000313" key="2">
    <source>
        <dbReference type="Proteomes" id="UP000242913"/>
    </source>
</evidence>
<protein>
    <submittedName>
        <fullName evidence="1">Uncharacterized protein</fullName>
    </submittedName>
</protein>
<evidence type="ECO:0000313" key="1">
    <source>
        <dbReference type="EMBL" id="OZC05158.1"/>
    </source>
</evidence>
<name>A0A238BKV5_9BILA</name>
<gene>
    <name evidence="1" type="ORF">X798_07876</name>
</gene>
<accession>A0A238BKV5</accession>
<proteinExistence type="predicted"/>
<sequence>MWGVMIRVVAAMAWRATDRALNRLIPHREVRRGGAVDSIDTGDREQSLQLRNSGKKFDWRTISDHST</sequence>
<dbReference type="AlphaFoldDB" id="A0A238BKV5"/>
<dbReference type="EMBL" id="KZ271535">
    <property type="protein sequence ID" value="OZC05158.1"/>
    <property type="molecule type" value="Genomic_DNA"/>
</dbReference>
<organism evidence="1 2">
    <name type="scientific">Onchocerca flexuosa</name>
    <dbReference type="NCBI Taxonomy" id="387005"/>
    <lineage>
        <taxon>Eukaryota</taxon>
        <taxon>Metazoa</taxon>
        <taxon>Ecdysozoa</taxon>
        <taxon>Nematoda</taxon>
        <taxon>Chromadorea</taxon>
        <taxon>Rhabditida</taxon>
        <taxon>Spirurina</taxon>
        <taxon>Spiruromorpha</taxon>
        <taxon>Filarioidea</taxon>
        <taxon>Onchocercidae</taxon>
        <taxon>Onchocerca</taxon>
    </lineage>
</organism>